<comment type="caution">
    <text evidence="1">The sequence shown here is derived from an EMBL/GenBank/DDBJ whole genome shotgun (WGS) entry which is preliminary data.</text>
</comment>
<keyword evidence="2" id="KW-1185">Reference proteome</keyword>
<reference evidence="1 2" key="1">
    <citation type="submission" date="2021-03" db="EMBL/GenBank/DDBJ databases">
        <title>Genomic Encyclopedia of Type Strains, Phase IV (KMG-IV): sequencing the most valuable type-strain genomes for metagenomic binning, comparative biology and taxonomic classification.</title>
        <authorList>
            <person name="Goeker M."/>
        </authorList>
    </citation>
    <scope>NUCLEOTIDE SEQUENCE [LARGE SCALE GENOMIC DNA]</scope>
    <source>
        <strain evidence="1 2">DSM 41954</strain>
    </source>
</reference>
<name>A0ABS4N6J6_9ACTN</name>
<dbReference type="EMBL" id="JAGGLR010000032">
    <property type="protein sequence ID" value="MBP2067613.1"/>
    <property type="molecule type" value="Genomic_DNA"/>
</dbReference>
<accession>A0ABS4N6J6</accession>
<proteinExistence type="predicted"/>
<evidence type="ECO:0000313" key="1">
    <source>
        <dbReference type="EMBL" id="MBP2067613.1"/>
    </source>
</evidence>
<dbReference type="Proteomes" id="UP000756710">
    <property type="component" value="Unassembled WGS sequence"/>
</dbReference>
<gene>
    <name evidence="1" type="ORF">J2Z30_008680</name>
</gene>
<evidence type="ECO:0000313" key="2">
    <source>
        <dbReference type="Proteomes" id="UP000756710"/>
    </source>
</evidence>
<protein>
    <submittedName>
        <fullName evidence="1">Uncharacterized protein</fullName>
    </submittedName>
</protein>
<organism evidence="1 2">
    <name type="scientific">Streptomyces iranensis</name>
    <dbReference type="NCBI Taxonomy" id="576784"/>
    <lineage>
        <taxon>Bacteria</taxon>
        <taxon>Bacillati</taxon>
        <taxon>Actinomycetota</taxon>
        <taxon>Actinomycetes</taxon>
        <taxon>Kitasatosporales</taxon>
        <taxon>Streptomycetaceae</taxon>
        <taxon>Streptomyces</taxon>
        <taxon>Streptomyces violaceusniger group</taxon>
    </lineage>
</organism>
<sequence length="72" mass="8148">MNHHPDVHRYLHAARATDLHAQAHAWKVRWTAGANHSGRSSMRVVRARFGWLLVETGLRLLQPPAPPRPTEG</sequence>